<organism evidence="1 2">
    <name type="scientific">Solanum tuberosum</name>
    <name type="common">Potato</name>
    <dbReference type="NCBI Taxonomy" id="4113"/>
    <lineage>
        <taxon>Eukaryota</taxon>
        <taxon>Viridiplantae</taxon>
        <taxon>Streptophyta</taxon>
        <taxon>Embryophyta</taxon>
        <taxon>Tracheophyta</taxon>
        <taxon>Spermatophyta</taxon>
        <taxon>Magnoliopsida</taxon>
        <taxon>eudicotyledons</taxon>
        <taxon>Gunneridae</taxon>
        <taxon>Pentapetalae</taxon>
        <taxon>asterids</taxon>
        <taxon>lamiids</taxon>
        <taxon>Solanales</taxon>
        <taxon>Solanaceae</taxon>
        <taxon>Solanoideae</taxon>
        <taxon>Solaneae</taxon>
        <taxon>Solanum</taxon>
    </lineage>
</organism>
<dbReference type="HOGENOM" id="CLU_1920817_0_0_1"/>
<protein>
    <submittedName>
        <fullName evidence="1">Uncharacterized protein</fullName>
    </submittedName>
</protein>
<dbReference type="Gramene" id="PGSC0003DMT400093027">
    <property type="protein sequence ID" value="PGSC0003DMT400093027"/>
    <property type="gene ID" value="PGSC0003DMG400042598"/>
</dbReference>
<keyword evidence="2" id="KW-1185">Reference proteome</keyword>
<dbReference type="PaxDb" id="4113-PGSC0003DMT400093027"/>
<name>M1DR37_SOLTU</name>
<dbReference type="AlphaFoldDB" id="M1DR37"/>
<dbReference type="InParanoid" id="M1DR37"/>
<reference evidence="1" key="2">
    <citation type="submission" date="2015-06" db="UniProtKB">
        <authorList>
            <consortium name="EnsemblPlants"/>
        </authorList>
    </citation>
    <scope>IDENTIFICATION</scope>
    <source>
        <strain evidence="1">DM1-3 516 R44</strain>
    </source>
</reference>
<dbReference type="Proteomes" id="UP000011115">
    <property type="component" value="Unassembled WGS sequence"/>
</dbReference>
<evidence type="ECO:0000313" key="1">
    <source>
        <dbReference type="EnsemblPlants" id="PGSC0003DMT400093027"/>
    </source>
</evidence>
<accession>M1DR37</accession>
<sequence>MPFGSWAIGTAAQGSLVRICKVRVRVLERREKEEEKEKKKQGFSQDRHVYVSGCAFELNLLYIKGLYDSKCLLLEPLRLRGFRVGKKQGETVRFLGEKGWGVAPASAPQKGTLNFPLGAERLAERPAGPSEV</sequence>
<dbReference type="EnsemblPlants" id="PGSC0003DMT400093027">
    <property type="protein sequence ID" value="PGSC0003DMT400093027"/>
    <property type="gene ID" value="PGSC0003DMG400042598"/>
</dbReference>
<reference evidence="2" key="1">
    <citation type="journal article" date="2011" name="Nature">
        <title>Genome sequence and analysis of the tuber crop potato.</title>
        <authorList>
            <consortium name="The Potato Genome Sequencing Consortium"/>
        </authorList>
    </citation>
    <scope>NUCLEOTIDE SEQUENCE [LARGE SCALE GENOMIC DNA]</scope>
    <source>
        <strain evidence="2">cv. DM1-3 516 R44</strain>
    </source>
</reference>
<proteinExistence type="predicted"/>
<evidence type="ECO:0000313" key="2">
    <source>
        <dbReference type="Proteomes" id="UP000011115"/>
    </source>
</evidence>